<dbReference type="RefSeq" id="WP_209377375.1">
    <property type="nucleotide sequence ID" value="NZ_JAGIZA010000058.1"/>
</dbReference>
<comment type="caution">
    <text evidence="2">The sequence shown here is derived from an EMBL/GenBank/DDBJ whole genome shotgun (WGS) entry which is preliminary data.</text>
</comment>
<reference evidence="2" key="1">
    <citation type="submission" date="2021-03" db="EMBL/GenBank/DDBJ databases">
        <authorList>
            <person name="So Y."/>
        </authorList>
    </citation>
    <scope>NUCLEOTIDE SEQUENCE</scope>
    <source>
        <strain evidence="2">SG15</strain>
    </source>
</reference>
<keyword evidence="3" id="KW-1185">Reference proteome</keyword>
<feature type="region of interest" description="Disordered" evidence="1">
    <location>
        <begin position="1"/>
        <end position="42"/>
    </location>
</feature>
<protein>
    <submittedName>
        <fullName evidence="2">Uncharacterized protein</fullName>
    </submittedName>
</protein>
<dbReference type="EMBL" id="JAGIZA010000058">
    <property type="protein sequence ID" value="MBP0496570.1"/>
    <property type="molecule type" value="Genomic_DNA"/>
</dbReference>
<evidence type="ECO:0000256" key="1">
    <source>
        <dbReference type="SAM" id="MobiDB-lite"/>
    </source>
</evidence>
<dbReference type="AlphaFoldDB" id="A0A940S946"/>
<gene>
    <name evidence="2" type="ORF">J5Y10_27595</name>
</gene>
<evidence type="ECO:0000313" key="3">
    <source>
        <dbReference type="Proteomes" id="UP000677537"/>
    </source>
</evidence>
<organism evidence="2 3">
    <name type="scientific">Roseomonas indoligenes</name>
    <dbReference type="NCBI Taxonomy" id="2820811"/>
    <lineage>
        <taxon>Bacteria</taxon>
        <taxon>Pseudomonadati</taxon>
        <taxon>Pseudomonadota</taxon>
        <taxon>Alphaproteobacteria</taxon>
        <taxon>Acetobacterales</taxon>
        <taxon>Roseomonadaceae</taxon>
        <taxon>Roseomonas</taxon>
    </lineage>
</organism>
<dbReference type="Proteomes" id="UP000677537">
    <property type="component" value="Unassembled WGS sequence"/>
</dbReference>
<sequence>TSIPTQAPDHPGNHREPRRQRGPVWTPITPPTGSLFHADPHAAKPGFSSSSVIAIRIEVTFASGARLTMRGDVSPALLRELVEGLARR</sequence>
<accession>A0A940S946</accession>
<feature type="non-terminal residue" evidence="2">
    <location>
        <position position="1"/>
    </location>
</feature>
<name>A0A940S946_9PROT</name>
<evidence type="ECO:0000313" key="2">
    <source>
        <dbReference type="EMBL" id="MBP0496570.1"/>
    </source>
</evidence>
<proteinExistence type="predicted"/>